<keyword evidence="2" id="KW-0808">Transferase</keyword>
<dbReference type="InterPro" id="IPR029063">
    <property type="entry name" value="SAM-dependent_MTases_sf"/>
</dbReference>
<dbReference type="GO" id="GO:0008168">
    <property type="term" value="F:methyltransferase activity"/>
    <property type="evidence" value="ECO:0007669"/>
    <property type="project" value="UniProtKB-KW"/>
</dbReference>
<dbReference type="InterPro" id="IPR006342">
    <property type="entry name" value="FkbM_mtfrase"/>
</dbReference>
<dbReference type="PANTHER" id="PTHR34203:SF15">
    <property type="entry name" value="SLL1173 PROTEIN"/>
    <property type="match status" value="1"/>
</dbReference>
<feature type="domain" description="Methyltransferase FkbM" evidence="1">
    <location>
        <begin position="70"/>
        <end position="234"/>
    </location>
</feature>
<dbReference type="GO" id="GO:0032259">
    <property type="term" value="P:methylation"/>
    <property type="evidence" value="ECO:0007669"/>
    <property type="project" value="UniProtKB-KW"/>
</dbReference>
<dbReference type="Gene3D" id="3.40.50.150">
    <property type="entry name" value="Vaccinia Virus protein VP39"/>
    <property type="match status" value="1"/>
</dbReference>
<dbReference type="NCBIfam" id="TIGR01444">
    <property type="entry name" value="fkbM_fam"/>
    <property type="match status" value="1"/>
</dbReference>
<sequence length="284" mass="31219">MGLFRKKKHQAISLPVGVAPVPTTVKFRGCTFRMPDHWVITKQLQDGKDYEPWVLSYFLQTLKPGMTVLDVGASWGAFALPAAKQVGPTGQVIAIEMSPGNGRVILESAKANAIDNIRLILVGVSDTLGTALLRRQTMHNNHQLEPSGEAAPDDLSDYDFAPVVPIDLLRGEFGKVDVMKIDIEGMEYRAFMGAKAFMAEQKPITFLEYSPRFQAETSRAEGSALLSFFLDMGYGVEILHRKKKREAVKGATPAEVIAKIDAAWTHHVEVDNGTHLDLCLKAKG</sequence>
<dbReference type="OrthoDB" id="5679686at2"/>
<dbReference type="PANTHER" id="PTHR34203">
    <property type="entry name" value="METHYLTRANSFERASE, FKBM FAMILY PROTEIN"/>
    <property type="match status" value="1"/>
</dbReference>
<dbReference type="STRING" id="366602.Caul_3374"/>
<dbReference type="eggNOG" id="COG2242">
    <property type="taxonomic scope" value="Bacteria"/>
</dbReference>
<dbReference type="HOGENOM" id="CLU_978943_0_0_5"/>
<name>B0T4X4_CAUSK</name>
<dbReference type="AlphaFoldDB" id="B0T4X4"/>
<proteinExistence type="predicted"/>
<dbReference type="Pfam" id="PF05050">
    <property type="entry name" value="Methyltransf_21"/>
    <property type="match status" value="1"/>
</dbReference>
<protein>
    <submittedName>
        <fullName evidence="2">Methyltransferase FkbM family</fullName>
    </submittedName>
</protein>
<dbReference type="CDD" id="cd02440">
    <property type="entry name" value="AdoMet_MTases"/>
    <property type="match status" value="1"/>
</dbReference>
<dbReference type="InterPro" id="IPR052514">
    <property type="entry name" value="SAM-dependent_MTase"/>
</dbReference>
<reference evidence="2" key="1">
    <citation type="submission" date="2008-01" db="EMBL/GenBank/DDBJ databases">
        <title>Complete sequence of chromosome of Caulobacter sp. K31.</title>
        <authorList>
            <consortium name="US DOE Joint Genome Institute"/>
            <person name="Copeland A."/>
            <person name="Lucas S."/>
            <person name="Lapidus A."/>
            <person name="Barry K."/>
            <person name="Glavina del Rio T."/>
            <person name="Dalin E."/>
            <person name="Tice H."/>
            <person name="Pitluck S."/>
            <person name="Bruce D."/>
            <person name="Goodwin L."/>
            <person name="Thompson L.S."/>
            <person name="Brettin T."/>
            <person name="Detter J.C."/>
            <person name="Han C."/>
            <person name="Schmutz J."/>
            <person name="Larimer F."/>
            <person name="Land M."/>
            <person name="Hauser L."/>
            <person name="Kyrpides N."/>
            <person name="Kim E."/>
            <person name="Stephens C."/>
            <person name="Richardson P."/>
        </authorList>
    </citation>
    <scope>NUCLEOTIDE SEQUENCE [LARGE SCALE GENOMIC DNA]</scope>
    <source>
        <strain evidence="2">K31</strain>
    </source>
</reference>
<dbReference type="EMBL" id="CP000927">
    <property type="protein sequence ID" value="ABZ72501.1"/>
    <property type="molecule type" value="Genomic_DNA"/>
</dbReference>
<organism evidence="2">
    <name type="scientific">Caulobacter sp. (strain K31)</name>
    <dbReference type="NCBI Taxonomy" id="366602"/>
    <lineage>
        <taxon>Bacteria</taxon>
        <taxon>Pseudomonadati</taxon>
        <taxon>Pseudomonadota</taxon>
        <taxon>Alphaproteobacteria</taxon>
        <taxon>Caulobacterales</taxon>
        <taxon>Caulobacteraceae</taxon>
        <taxon>Caulobacter</taxon>
    </lineage>
</organism>
<evidence type="ECO:0000259" key="1">
    <source>
        <dbReference type="Pfam" id="PF05050"/>
    </source>
</evidence>
<keyword evidence="2" id="KW-0489">Methyltransferase</keyword>
<accession>B0T4X4</accession>
<dbReference type="SUPFAM" id="SSF53335">
    <property type="entry name" value="S-adenosyl-L-methionine-dependent methyltransferases"/>
    <property type="match status" value="1"/>
</dbReference>
<evidence type="ECO:0000313" key="2">
    <source>
        <dbReference type="EMBL" id="ABZ72501.1"/>
    </source>
</evidence>
<dbReference type="KEGG" id="cak:Caul_3374"/>
<gene>
    <name evidence="2" type="ordered locus">Caul_3374</name>
</gene>